<dbReference type="InterPro" id="IPR022896">
    <property type="entry name" value="TrioseP_Isoase_bac/euk"/>
</dbReference>
<dbReference type="Gene3D" id="3.20.20.70">
    <property type="entry name" value="Aldolase class I"/>
    <property type="match status" value="1"/>
</dbReference>
<name>A0AAU7VMT8_9FIRM</name>
<evidence type="ECO:0000256" key="5">
    <source>
        <dbReference type="ARBA" id="ARBA00022432"/>
    </source>
</evidence>
<evidence type="ECO:0000256" key="3">
    <source>
        <dbReference type="ARBA" id="ARBA00011940"/>
    </source>
</evidence>
<keyword evidence="6 9" id="KW-0963">Cytoplasm</keyword>
<dbReference type="SUPFAM" id="SSF51351">
    <property type="entry name" value="Triosephosphate isomerase (TIM)"/>
    <property type="match status" value="1"/>
</dbReference>
<dbReference type="PANTHER" id="PTHR21139">
    <property type="entry name" value="TRIOSEPHOSPHATE ISOMERASE"/>
    <property type="match status" value="1"/>
</dbReference>
<dbReference type="AlphaFoldDB" id="A0AAU7VMT8"/>
<feature type="binding site" evidence="9">
    <location>
        <begin position="12"/>
        <end position="14"/>
    </location>
    <ligand>
        <name>substrate</name>
    </ligand>
</feature>
<evidence type="ECO:0000256" key="2">
    <source>
        <dbReference type="ARBA" id="ARBA00007422"/>
    </source>
</evidence>
<feature type="binding site" evidence="9">
    <location>
        <position position="215"/>
    </location>
    <ligand>
        <name>substrate</name>
    </ligand>
</feature>
<keyword evidence="8 9" id="KW-0413">Isomerase</keyword>
<dbReference type="GO" id="GO:0019563">
    <property type="term" value="P:glycerol catabolic process"/>
    <property type="evidence" value="ECO:0007669"/>
    <property type="project" value="TreeGrafter"/>
</dbReference>
<dbReference type="HAMAP" id="MF_00147_B">
    <property type="entry name" value="TIM_B"/>
    <property type="match status" value="1"/>
</dbReference>
<dbReference type="InterPro" id="IPR020861">
    <property type="entry name" value="Triosephosphate_isomerase_AS"/>
</dbReference>
<comment type="pathway">
    <text evidence="1 9 10">Carbohydrate degradation; glycolysis; D-glyceraldehyde 3-phosphate from glycerone phosphate: step 1/1.</text>
</comment>
<dbReference type="InterPro" id="IPR000652">
    <property type="entry name" value="Triosephosphate_isomerase"/>
</dbReference>
<dbReference type="Pfam" id="PF00121">
    <property type="entry name" value="TIM"/>
    <property type="match status" value="1"/>
</dbReference>
<gene>
    <name evidence="9 11" type="primary">tpiA</name>
    <name evidence="11" type="ORF">PRVXT_000584</name>
</gene>
<feature type="binding site" evidence="9">
    <location>
        <begin position="236"/>
        <end position="237"/>
    </location>
    <ligand>
        <name>substrate</name>
    </ligand>
</feature>
<dbReference type="PROSITE" id="PS51440">
    <property type="entry name" value="TIM_2"/>
    <property type="match status" value="1"/>
</dbReference>
<feature type="binding site" evidence="9">
    <location>
        <position position="175"/>
    </location>
    <ligand>
        <name>substrate</name>
    </ligand>
</feature>
<comment type="pathway">
    <text evidence="9 10">Carbohydrate biosynthesis; gluconeogenesis.</text>
</comment>
<dbReference type="EC" id="5.3.1.1" evidence="3 9"/>
<evidence type="ECO:0000256" key="1">
    <source>
        <dbReference type="ARBA" id="ARBA00004680"/>
    </source>
</evidence>
<evidence type="ECO:0000256" key="6">
    <source>
        <dbReference type="ARBA" id="ARBA00022490"/>
    </source>
</evidence>
<comment type="subcellular location">
    <subcellularLocation>
        <location evidence="9 10">Cytoplasm</location>
    </subcellularLocation>
</comment>
<dbReference type="InterPro" id="IPR035990">
    <property type="entry name" value="TIM_sf"/>
</dbReference>
<comment type="subunit">
    <text evidence="9 10">Homodimer.</text>
</comment>
<feature type="active site" description="Electrophile" evidence="9">
    <location>
        <position position="97"/>
    </location>
</feature>
<organism evidence="11">
    <name type="scientific">Proteinivorax tanatarense</name>
    <dbReference type="NCBI Taxonomy" id="1260629"/>
    <lineage>
        <taxon>Bacteria</taxon>
        <taxon>Bacillati</taxon>
        <taxon>Bacillota</taxon>
        <taxon>Clostridia</taxon>
        <taxon>Eubacteriales</taxon>
        <taxon>Proteinivoracaceae</taxon>
        <taxon>Proteinivorax</taxon>
    </lineage>
</organism>
<accession>A0AAU7VMT8</accession>
<dbReference type="GO" id="GO:0006094">
    <property type="term" value="P:gluconeogenesis"/>
    <property type="evidence" value="ECO:0007669"/>
    <property type="project" value="UniProtKB-UniRule"/>
</dbReference>
<dbReference type="InterPro" id="IPR013785">
    <property type="entry name" value="Aldolase_TIM"/>
</dbReference>
<reference evidence="11" key="1">
    <citation type="journal article" date="2013" name="Extremophiles">
        <title>Proteinivorax tanatarense gen. nov., sp. nov., an anaerobic, haloalkaliphilic, proteolytic bacterium isolated from a decaying algal bloom, and proposal of Proteinivoraceae fam. nov.</title>
        <authorList>
            <person name="Kevbrin V."/>
            <person name="Boltyanskaya Y."/>
            <person name="Zhilina T."/>
            <person name="Kolganova T."/>
            <person name="Lavrentjeva E."/>
            <person name="Kuznetsov B."/>
        </authorList>
    </citation>
    <scope>NUCLEOTIDE SEQUENCE</scope>
    <source>
        <strain evidence="11">Z-910T</strain>
    </source>
</reference>
<dbReference type="GO" id="GO:0005829">
    <property type="term" value="C:cytosol"/>
    <property type="evidence" value="ECO:0007669"/>
    <property type="project" value="TreeGrafter"/>
</dbReference>
<dbReference type="FunFam" id="3.20.20.70:FF:000016">
    <property type="entry name" value="Triosephosphate isomerase"/>
    <property type="match status" value="1"/>
</dbReference>
<dbReference type="EMBL" id="CP158367">
    <property type="protein sequence ID" value="XBX75461.1"/>
    <property type="molecule type" value="Genomic_DNA"/>
</dbReference>
<evidence type="ECO:0000256" key="10">
    <source>
        <dbReference type="RuleBase" id="RU363013"/>
    </source>
</evidence>
<comment type="function">
    <text evidence="9">Involved in the gluconeogenesis. Catalyzes stereospecifically the conversion of dihydroxyacetone phosphate (DHAP) to D-glyceraldehyde-3-phosphate (G3P).</text>
</comment>
<comment type="similarity">
    <text evidence="2 9 10">Belongs to the triosephosphate isomerase family.</text>
</comment>
<dbReference type="RefSeq" id="WP_350344205.1">
    <property type="nucleotide sequence ID" value="NZ_CP158367.1"/>
</dbReference>
<evidence type="ECO:0000313" key="11">
    <source>
        <dbReference type="EMBL" id="XBX75461.1"/>
    </source>
</evidence>
<dbReference type="PROSITE" id="PS00171">
    <property type="entry name" value="TIM_1"/>
    <property type="match status" value="1"/>
</dbReference>
<evidence type="ECO:0000256" key="7">
    <source>
        <dbReference type="ARBA" id="ARBA00023152"/>
    </source>
</evidence>
<keyword evidence="7 9" id="KW-0324">Glycolysis</keyword>
<comment type="catalytic activity">
    <reaction evidence="9 10">
        <text>D-glyceraldehyde 3-phosphate = dihydroxyacetone phosphate</text>
        <dbReference type="Rhea" id="RHEA:18585"/>
        <dbReference type="ChEBI" id="CHEBI:57642"/>
        <dbReference type="ChEBI" id="CHEBI:59776"/>
        <dbReference type="EC" id="5.3.1.1"/>
    </reaction>
</comment>
<protein>
    <recommendedName>
        <fullName evidence="4 9">Triosephosphate isomerase</fullName>
        <shortName evidence="9">TIM</shortName>
        <shortName evidence="9">TPI</shortName>
        <ecNumber evidence="3 9">5.3.1.1</ecNumber>
    </recommendedName>
    <alternativeName>
        <fullName evidence="9">Triose-phosphate isomerase</fullName>
    </alternativeName>
</protein>
<evidence type="ECO:0000256" key="9">
    <source>
        <dbReference type="HAMAP-Rule" id="MF_00147"/>
    </source>
</evidence>
<keyword evidence="5 9" id="KW-0312">Gluconeogenesis</keyword>
<dbReference type="GO" id="GO:0046166">
    <property type="term" value="P:glyceraldehyde-3-phosphate biosynthetic process"/>
    <property type="evidence" value="ECO:0007669"/>
    <property type="project" value="TreeGrafter"/>
</dbReference>
<evidence type="ECO:0000256" key="4">
    <source>
        <dbReference type="ARBA" id="ARBA00019397"/>
    </source>
</evidence>
<dbReference type="CDD" id="cd00311">
    <property type="entry name" value="TIM"/>
    <property type="match status" value="1"/>
</dbReference>
<proteinExistence type="inferred from homology"/>
<dbReference type="GO" id="GO:0004807">
    <property type="term" value="F:triose-phosphate isomerase activity"/>
    <property type="evidence" value="ECO:0007669"/>
    <property type="project" value="UniProtKB-UniRule"/>
</dbReference>
<sequence>MVKKRTPIIAGNWKMNKTANESKEFFEQLTENLSVDEVETVVCPPFTSLQMAKEKLAGSSIKLGAQNVHFEESGAYTGEVSPEMLKDLGVEYAIVGHSERRAMFGEDDGIINKKVLAVLKSGMKPILCIGESLEDRESKKTERICSVQIERGLKGLTDQQLKNIVIAYEPVWAIGTGKSATKEDANDTIGFIRKTIEQLTSKEIANQMRIQYGGSVKPENISDYMAMPEIDGALVGGASLKVTSFVDIVKF</sequence>
<feature type="active site" description="Proton acceptor" evidence="9">
    <location>
        <position position="169"/>
    </location>
</feature>
<dbReference type="NCBIfam" id="TIGR00419">
    <property type="entry name" value="tim"/>
    <property type="match status" value="1"/>
</dbReference>
<dbReference type="GO" id="GO:0006096">
    <property type="term" value="P:glycolytic process"/>
    <property type="evidence" value="ECO:0007669"/>
    <property type="project" value="UniProtKB-UniRule"/>
</dbReference>
<dbReference type="PANTHER" id="PTHR21139:SF42">
    <property type="entry name" value="TRIOSEPHOSPHATE ISOMERASE"/>
    <property type="match status" value="1"/>
</dbReference>
<evidence type="ECO:0000256" key="8">
    <source>
        <dbReference type="ARBA" id="ARBA00023235"/>
    </source>
</evidence>
<reference evidence="11" key="2">
    <citation type="submission" date="2024-06" db="EMBL/GenBank/DDBJ databases">
        <authorList>
            <person name="Petrova K.O."/>
            <person name="Toshchakov S.V."/>
            <person name="Boltjanskaja Y.V."/>
            <person name="Kevbrin V."/>
        </authorList>
    </citation>
    <scope>NUCLEOTIDE SEQUENCE</scope>
    <source>
        <strain evidence="11">Z-910T</strain>
    </source>
</reference>